<dbReference type="VEuPathDB" id="FungiDB:L203_04268"/>
<reference evidence="2" key="3">
    <citation type="submission" date="2024-01" db="EMBL/GenBank/DDBJ databases">
        <authorList>
            <person name="Coelho M.A."/>
            <person name="David-Palma M."/>
            <person name="Shea T."/>
            <person name="Sun S."/>
            <person name="Cuomo C.A."/>
            <person name="Heitman J."/>
        </authorList>
    </citation>
    <scope>NUCLEOTIDE SEQUENCE</scope>
    <source>
        <strain evidence="2">CBS 7841</strain>
    </source>
</reference>
<dbReference type="KEGG" id="cdep:91085583"/>
<feature type="compositionally biased region" description="Polar residues" evidence="1">
    <location>
        <begin position="35"/>
        <end position="54"/>
    </location>
</feature>
<accession>A0A1E3IC16</accession>
<organism evidence="2 3">
    <name type="scientific">Cryptococcus depauperatus CBS 7841</name>
    <dbReference type="NCBI Taxonomy" id="1295531"/>
    <lineage>
        <taxon>Eukaryota</taxon>
        <taxon>Fungi</taxon>
        <taxon>Dikarya</taxon>
        <taxon>Basidiomycota</taxon>
        <taxon>Agaricomycotina</taxon>
        <taxon>Tremellomycetes</taxon>
        <taxon>Tremellales</taxon>
        <taxon>Cryptococcaceae</taxon>
        <taxon>Cryptococcus</taxon>
    </lineage>
</organism>
<evidence type="ECO:0000313" key="3">
    <source>
        <dbReference type="Proteomes" id="UP000094043"/>
    </source>
</evidence>
<gene>
    <name evidence="2" type="ORF">L203_101370</name>
</gene>
<evidence type="ECO:0000313" key="2">
    <source>
        <dbReference type="EMBL" id="WVN86209.1"/>
    </source>
</evidence>
<sequence length="268" mass="29839">MSFPDNSANDVHSLLALLRSAQDGPPPTATPSSSIAQQAIPTGQQLTDLLTALNSRPPPQPPRQTQAEQGRRELIEPFGPVLTASPAKSKSNSASLQAHVEQKEQQREEKLFQREFSYAEMSFAKALPIITELLSDKRFRGELQKMKQDQDALERRLWAKGEKIKADHDKSVKAERDIAKIARQPITTEKAQKWAKSLSTSLTTFHTQQCLPALDGLAVRHRQRLKELGVPGLGGDDERKGAETGIKDEKARQRIKRIIEVLEGSLEE</sequence>
<dbReference type="Proteomes" id="UP000094043">
    <property type="component" value="Chromosome 2"/>
</dbReference>
<proteinExistence type="predicted"/>
<reference evidence="2" key="1">
    <citation type="submission" date="2016-06" db="EMBL/GenBank/DDBJ databases">
        <authorList>
            <person name="Cuomo C."/>
            <person name="Litvintseva A."/>
            <person name="Heitman J."/>
            <person name="Chen Y."/>
            <person name="Sun S."/>
            <person name="Springer D."/>
            <person name="Dromer F."/>
            <person name="Young S."/>
            <person name="Zeng Q."/>
            <person name="Chapman S."/>
            <person name="Gujja S."/>
            <person name="Saif S."/>
            <person name="Birren B."/>
        </authorList>
    </citation>
    <scope>NUCLEOTIDE SEQUENCE</scope>
    <source>
        <strain evidence="2">CBS 7841</strain>
    </source>
</reference>
<feature type="compositionally biased region" description="Low complexity" evidence="1">
    <location>
        <begin position="84"/>
        <end position="95"/>
    </location>
</feature>
<keyword evidence="3" id="KW-1185">Reference proteome</keyword>
<dbReference type="EMBL" id="CP143785">
    <property type="protein sequence ID" value="WVN86209.1"/>
    <property type="molecule type" value="Genomic_DNA"/>
</dbReference>
<protein>
    <submittedName>
        <fullName evidence="2">Uncharacterized protein</fullName>
    </submittedName>
</protein>
<reference evidence="2" key="2">
    <citation type="journal article" date="2022" name="Elife">
        <title>Obligate sexual reproduction of a homothallic fungus closely related to the Cryptococcus pathogenic species complex.</title>
        <authorList>
            <person name="Passer A.R."/>
            <person name="Clancey S.A."/>
            <person name="Shea T."/>
            <person name="David-Palma M."/>
            <person name="Averette A.F."/>
            <person name="Boekhout T."/>
            <person name="Porcel B.M."/>
            <person name="Nowrousian M."/>
            <person name="Cuomo C.A."/>
            <person name="Sun S."/>
            <person name="Heitman J."/>
            <person name="Coelho M.A."/>
        </authorList>
    </citation>
    <scope>NUCLEOTIDE SEQUENCE</scope>
    <source>
        <strain evidence="2">CBS 7841</strain>
    </source>
</reference>
<dbReference type="OrthoDB" id="21617at2759"/>
<dbReference type="RefSeq" id="XP_066066909.1">
    <property type="nucleotide sequence ID" value="XM_066210812.1"/>
</dbReference>
<name>A0A1E3IC16_9TREE</name>
<dbReference type="AlphaFoldDB" id="A0A1E3IC16"/>
<feature type="region of interest" description="Disordered" evidence="1">
    <location>
        <begin position="1"/>
        <end position="99"/>
    </location>
</feature>
<feature type="compositionally biased region" description="Polar residues" evidence="1">
    <location>
        <begin position="1"/>
        <end position="10"/>
    </location>
</feature>
<dbReference type="GeneID" id="91085583"/>
<evidence type="ECO:0000256" key="1">
    <source>
        <dbReference type="SAM" id="MobiDB-lite"/>
    </source>
</evidence>